<feature type="compositionally biased region" description="Acidic residues" evidence="1">
    <location>
        <begin position="65"/>
        <end position="81"/>
    </location>
</feature>
<name>A0A0C9X3I6_9AGAR</name>
<dbReference type="Proteomes" id="UP000054477">
    <property type="component" value="Unassembled WGS sequence"/>
</dbReference>
<gene>
    <name evidence="2" type="ORF">K443DRAFT_126327</name>
</gene>
<organism evidence="2 3">
    <name type="scientific">Laccaria amethystina LaAM-08-1</name>
    <dbReference type="NCBI Taxonomy" id="1095629"/>
    <lineage>
        <taxon>Eukaryota</taxon>
        <taxon>Fungi</taxon>
        <taxon>Dikarya</taxon>
        <taxon>Basidiomycota</taxon>
        <taxon>Agaricomycotina</taxon>
        <taxon>Agaricomycetes</taxon>
        <taxon>Agaricomycetidae</taxon>
        <taxon>Agaricales</taxon>
        <taxon>Agaricineae</taxon>
        <taxon>Hydnangiaceae</taxon>
        <taxon>Laccaria</taxon>
    </lineage>
</organism>
<dbReference type="EMBL" id="KN839056">
    <property type="protein sequence ID" value="KIJ91097.1"/>
    <property type="molecule type" value="Genomic_DNA"/>
</dbReference>
<reference evidence="2 3" key="1">
    <citation type="submission" date="2014-04" db="EMBL/GenBank/DDBJ databases">
        <authorList>
            <consortium name="DOE Joint Genome Institute"/>
            <person name="Kuo A."/>
            <person name="Kohler A."/>
            <person name="Nagy L.G."/>
            <person name="Floudas D."/>
            <person name="Copeland A."/>
            <person name="Barry K.W."/>
            <person name="Cichocki N."/>
            <person name="Veneault-Fourrey C."/>
            <person name="LaButti K."/>
            <person name="Lindquist E.A."/>
            <person name="Lipzen A."/>
            <person name="Lundell T."/>
            <person name="Morin E."/>
            <person name="Murat C."/>
            <person name="Sun H."/>
            <person name="Tunlid A."/>
            <person name="Henrissat B."/>
            <person name="Grigoriev I.V."/>
            <person name="Hibbett D.S."/>
            <person name="Martin F."/>
            <person name="Nordberg H.P."/>
            <person name="Cantor M.N."/>
            <person name="Hua S.X."/>
        </authorList>
    </citation>
    <scope>NUCLEOTIDE SEQUENCE [LARGE SCALE GENOMIC DNA]</scope>
    <source>
        <strain evidence="2 3">LaAM-08-1</strain>
    </source>
</reference>
<protein>
    <submittedName>
        <fullName evidence="2">Uncharacterized protein</fullName>
    </submittedName>
</protein>
<feature type="compositionally biased region" description="Low complexity" evidence="1">
    <location>
        <begin position="264"/>
        <end position="274"/>
    </location>
</feature>
<proteinExistence type="predicted"/>
<dbReference type="STRING" id="1095629.A0A0C9X3I6"/>
<dbReference type="AlphaFoldDB" id="A0A0C9X3I6"/>
<sequence>MDCHNLSQADLLSIVSLRYAKNEALEPPWYGFFGIILREYLSRVEDKVATLFIPQLPITADVDDIDIDEDDVSDDGDDEDHGIDGGYESPTPTRATHVEPFHLGGIDVIFSMNQPTNSHGEPIRSRSTTEEQFGVREGSGSVRSSKEMSVADYQHFRSTRIPDFVRHRFYLDENFNIKASRIDMVVEVKRSSSKPGKTKHRLVEAELQAREQAAHALAEDERLMVVGCIAAVGNVWRYGEVDRRGETGGGIHNAQRDPTYTPGSSDSSGSRSTQVSPYNITAWAQPTPQHVGFLCSPAPSPDSPQVLNSTPKNYVLPRIILLNAIYKNTCPNTSPNPNLLQ</sequence>
<evidence type="ECO:0000313" key="2">
    <source>
        <dbReference type="EMBL" id="KIJ91097.1"/>
    </source>
</evidence>
<evidence type="ECO:0000313" key="3">
    <source>
        <dbReference type="Proteomes" id="UP000054477"/>
    </source>
</evidence>
<dbReference type="OrthoDB" id="3270768at2759"/>
<reference evidence="3" key="2">
    <citation type="submission" date="2015-01" db="EMBL/GenBank/DDBJ databases">
        <title>Evolutionary Origins and Diversification of the Mycorrhizal Mutualists.</title>
        <authorList>
            <consortium name="DOE Joint Genome Institute"/>
            <consortium name="Mycorrhizal Genomics Consortium"/>
            <person name="Kohler A."/>
            <person name="Kuo A."/>
            <person name="Nagy L.G."/>
            <person name="Floudas D."/>
            <person name="Copeland A."/>
            <person name="Barry K.W."/>
            <person name="Cichocki N."/>
            <person name="Veneault-Fourrey C."/>
            <person name="LaButti K."/>
            <person name="Lindquist E.A."/>
            <person name="Lipzen A."/>
            <person name="Lundell T."/>
            <person name="Morin E."/>
            <person name="Murat C."/>
            <person name="Riley R."/>
            <person name="Ohm R."/>
            <person name="Sun H."/>
            <person name="Tunlid A."/>
            <person name="Henrissat B."/>
            <person name="Grigoriev I.V."/>
            <person name="Hibbett D.S."/>
            <person name="Martin F."/>
        </authorList>
    </citation>
    <scope>NUCLEOTIDE SEQUENCE [LARGE SCALE GENOMIC DNA]</scope>
    <source>
        <strain evidence="3">LaAM-08-1</strain>
    </source>
</reference>
<feature type="region of interest" description="Disordered" evidence="1">
    <location>
        <begin position="65"/>
        <end position="94"/>
    </location>
</feature>
<keyword evidence="3" id="KW-1185">Reference proteome</keyword>
<feature type="region of interest" description="Disordered" evidence="1">
    <location>
        <begin position="246"/>
        <end position="274"/>
    </location>
</feature>
<feature type="region of interest" description="Disordered" evidence="1">
    <location>
        <begin position="116"/>
        <end position="141"/>
    </location>
</feature>
<evidence type="ECO:0000256" key="1">
    <source>
        <dbReference type="SAM" id="MobiDB-lite"/>
    </source>
</evidence>
<dbReference type="HOGENOM" id="CLU_813988_0_0_1"/>
<accession>A0A0C9X3I6</accession>